<evidence type="ECO:0000313" key="2">
    <source>
        <dbReference type="EMBL" id="OAS19326.1"/>
    </source>
</evidence>
<feature type="signal peptide" evidence="1">
    <location>
        <begin position="1"/>
        <end position="33"/>
    </location>
</feature>
<feature type="chain" id="PRO_5008278018" description="Right handed beta helix domain-containing protein" evidence="1">
    <location>
        <begin position="34"/>
        <end position="662"/>
    </location>
</feature>
<name>A0A198AE48_9BACL</name>
<protein>
    <recommendedName>
        <fullName evidence="4">Right handed beta helix domain-containing protein</fullName>
    </recommendedName>
</protein>
<gene>
    <name evidence="2" type="ORF">A8708_26830</name>
</gene>
<dbReference type="STRING" id="1850517.A8708_26830"/>
<accession>A0A198AE48</accession>
<keyword evidence="1" id="KW-0732">Signal</keyword>
<dbReference type="AlphaFoldDB" id="A0A198AE48"/>
<dbReference type="OrthoDB" id="2500405at2"/>
<keyword evidence="3" id="KW-1185">Reference proteome</keyword>
<dbReference type="Gene3D" id="2.60.120.260">
    <property type="entry name" value="Galactose-binding domain-like"/>
    <property type="match status" value="1"/>
</dbReference>
<dbReference type="SUPFAM" id="SSF51126">
    <property type="entry name" value="Pectin lyase-like"/>
    <property type="match status" value="1"/>
</dbReference>
<sequence>MFKHRLWTHLVLSLSLSFVTLAGALSIPKPAEAAGTTFYVDDARPDDSGNGTSIATAWKSLTKVNSVTFQPGDKILFKAGGIWTGQLHPGGSGSAAGGAISIDMYGTGNKPIIDGNGMTGQGVVFFSNQQYWEINNLDISNDALAEGDRRGIEVIADTSGTTNHFYIRNNIIHDIEGSVGGTLTNKKTAAIYFEGQSEMTQFNDIVIENNVIHDVKNQGIVTNNSAIDFSADEYYPGESGWNNVKYAKLAIRSNTIYNISKNAMIVRLADGGVVEYNVAHDTATGTTGNTMFTRSSRNTVLQYNEGYLNRSPGVDGNMYDPDLRSPGTVWQYSYSHDNNHGLIWFCTDPEDSGLIVRYNISQNDKGNLVYINYAFTGASIYNNTFFIGSGLSPTIIRENPANAHTYSFDNNLIYNNSSTASYVFASSGTTRSLDSNTFYGQHPASEPSSTVDTHKLTSDPLLVGPGTGGIGLNAVDGYKLLAGSAAIGSGKVISGNGGKDYWGNTVSATAAPNRGAYGGAGVTYSSFTRQTEDLLLSGSTGERHISFADTACSGGRCTKFSSDGVGDNVIYGINIPQPGTYNVKVGVKRLNDRGKFQLSGAGSPIGTEQDLYSATSSVVELNIGNVTYNQAGDKGLKFTVTGKNAGSSDYILSFDYVVLTKQ</sequence>
<evidence type="ECO:0000313" key="3">
    <source>
        <dbReference type="Proteomes" id="UP000078454"/>
    </source>
</evidence>
<dbReference type="Proteomes" id="UP000078454">
    <property type="component" value="Unassembled WGS sequence"/>
</dbReference>
<dbReference type="InterPro" id="IPR012334">
    <property type="entry name" value="Pectin_lyas_fold"/>
</dbReference>
<organism evidence="2 3">
    <name type="scientific">Paenibacillus oryzisoli</name>
    <dbReference type="NCBI Taxonomy" id="1850517"/>
    <lineage>
        <taxon>Bacteria</taxon>
        <taxon>Bacillati</taxon>
        <taxon>Bacillota</taxon>
        <taxon>Bacilli</taxon>
        <taxon>Bacillales</taxon>
        <taxon>Paenibacillaceae</taxon>
        <taxon>Paenibacillus</taxon>
    </lineage>
</organism>
<proteinExistence type="predicted"/>
<dbReference type="EMBL" id="LYPB01000058">
    <property type="protein sequence ID" value="OAS19326.1"/>
    <property type="molecule type" value="Genomic_DNA"/>
</dbReference>
<dbReference type="RefSeq" id="WP_068663724.1">
    <property type="nucleotide sequence ID" value="NZ_LYPB01000058.1"/>
</dbReference>
<dbReference type="InterPro" id="IPR011050">
    <property type="entry name" value="Pectin_lyase_fold/virulence"/>
</dbReference>
<evidence type="ECO:0000256" key="1">
    <source>
        <dbReference type="SAM" id="SignalP"/>
    </source>
</evidence>
<evidence type="ECO:0008006" key="4">
    <source>
        <dbReference type="Google" id="ProtNLM"/>
    </source>
</evidence>
<reference evidence="2 3" key="1">
    <citation type="submission" date="2016-05" db="EMBL/GenBank/DDBJ databases">
        <title>Paenibacillus sp. 1ZS3-15 nov., isolated from the rhizosphere soil.</title>
        <authorList>
            <person name="Zhang X.X."/>
            <person name="Zhang J."/>
        </authorList>
    </citation>
    <scope>NUCLEOTIDE SEQUENCE [LARGE SCALE GENOMIC DNA]</scope>
    <source>
        <strain evidence="2 3">1ZS3-15</strain>
    </source>
</reference>
<dbReference type="Gene3D" id="2.160.20.10">
    <property type="entry name" value="Single-stranded right-handed beta-helix, Pectin lyase-like"/>
    <property type="match status" value="1"/>
</dbReference>
<comment type="caution">
    <text evidence="2">The sequence shown here is derived from an EMBL/GenBank/DDBJ whole genome shotgun (WGS) entry which is preliminary data.</text>
</comment>